<accession>F4XZE3</accession>
<evidence type="ECO:0000313" key="2">
    <source>
        <dbReference type="EMBL" id="EGJ29948.1"/>
    </source>
</evidence>
<dbReference type="GO" id="GO:0016740">
    <property type="term" value="F:transferase activity"/>
    <property type="evidence" value="ECO:0007669"/>
    <property type="project" value="UniProtKB-KW"/>
</dbReference>
<dbReference type="PANTHER" id="PTHR48090:SF7">
    <property type="entry name" value="RFBJ PROTEIN"/>
    <property type="match status" value="1"/>
</dbReference>
<feature type="domain" description="Glycosyltransferase 2-like" evidence="1">
    <location>
        <begin position="4"/>
        <end position="166"/>
    </location>
</feature>
<dbReference type="InterPro" id="IPR050256">
    <property type="entry name" value="Glycosyltransferase_2"/>
</dbReference>
<dbReference type="HOGENOM" id="CLU_033536_7_1_3"/>
<dbReference type="eggNOG" id="COG1215">
    <property type="taxonomic scope" value="Bacteria"/>
</dbReference>
<dbReference type="CDD" id="cd04179">
    <property type="entry name" value="DPM_DPG-synthase_like"/>
    <property type="match status" value="1"/>
</dbReference>
<keyword evidence="2" id="KW-0808">Transferase</keyword>
<dbReference type="AlphaFoldDB" id="F4XZE3"/>
<dbReference type="EMBL" id="GL890964">
    <property type="protein sequence ID" value="EGJ29948.1"/>
    <property type="molecule type" value="Genomic_DNA"/>
</dbReference>
<protein>
    <submittedName>
        <fullName evidence="2">Glycosyltransferase involved in cell wall biogenesis</fullName>
    </submittedName>
</protein>
<dbReference type="SUPFAM" id="SSF53448">
    <property type="entry name" value="Nucleotide-diphospho-sugar transferases"/>
    <property type="match status" value="1"/>
</dbReference>
<dbReference type="Pfam" id="PF00535">
    <property type="entry name" value="Glycos_transf_2"/>
    <property type="match status" value="1"/>
</dbReference>
<dbReference type="Gene3D" id="3.90.550.10">
    <property type="entry name" value="Spore Coat Polysaccharide Biosynthesis Protein SpsA, Chain A"/>
    <property type="match status" value="1"/>
</dbReference>
<keyword evidence="3" id="KW-1185">Reference proteome</keyword>
<gene>
    <name evidence="2" type="ORF">LYNGBM3L_57800</name>
</gene>
<dbReference type="Proteomes" id="UP000003959">
    <property type="component" value="Unassembled WGS sequence"/>
</dbReference>
<dbReference type="RefSeq" id="WP_008188476.1">
    <property type="nucleotide sequence ID" value="NZ_GL890964.1"/>
</dbReference>
<reference evidence="3" key="1">
    <citation type="journal article" date="2011" name="Proc. Natl. Acad. Sci. U.S.A.">
        <title>Genomic insights into the physiology and ecology of the marine filamentous cyanobacterium Lyngbya majuscula.</title>
        <authorList>
            <person name="Jones A.C."/>
            <person name="Monroe E.A."/>
            <person name="Podell S."/>
            <person name="Hess W.R."/>
            <person name="Klages S."/>
            <person name="Esquenazi E."/>
            <person name="Niessen S."/>
            <person name="Hoover H."/>
            <person name="Rothmann M."/>
            <person name="Lasken R.S."/>
            <person name="Yates J.R.III."/>
            <person name="Reinhardt R."/>
            <person name="Kube M."/>
            <person name="Burkart M.D."/>
            <person name="Allen E.E."/>
            <person name="Dorrestein P.C."/>
            <person name="Gerwick W.H."/>
            <person name="Gerwick L."/>
        </authorList>
    </citation>
    <scope>NUCLEOTIDE SEQUENCE [LARGE SCALE GENOMIC DNA]</scope>
    <source>
        <strain evidence="3">3L</strain>
    </source>
</reference>
<organism evidence="2 3">
    <name type="scientific">Moorena producens 3L</name>
    <dbReference type="NCBI Taxonomy" id="489825"/>
    <lineage>
        <taxon>Bacteria</taxon>
        <taxon>Bacillati</taxon>
        <taxon>Cyanobacteriota</taxon>
        <taxon>Cyanophyceae</taxon>
        <taxon>Coleofasciculales</taxon>
        <taxon>Coleofasciculaceae</taxon>
        <taxon>Moorena</taxon>
    </lineage>
</organism>
<dbReference type="OrthoDB" id="9810303at2"/>
<evidence type="ECO:0000259" key="1">
    <source>
        <dbReference type="Pfam" id="PF00535"/>
    </source>
</evidence>
<sequence>MKLSVVIPCFNEVNTIANVIEAVKASPVKECEIIVVDDYSTDGTREILESSLESQIDHVVYHHKNRGKGAALRTGFGLATGDIVIVQDADLEYDPQEYPLLMQPIIDGKADVVYGSRFAGGGPHRVVYYWHMVGNKFLTMLSNMFTNINLTDMETCYKAFRRDLIQSIKIEESRFGFEPEITAKVAKKKCRIYEVGISYYGRTYEEGKKIGWRDGFRAILCILKYNLFP</sequence>
<dbReference type="InterPro" id="IPR001173">
    <property type="entry name" value="Glyco_trans_2-like"/>
</dbReference>
<dbReference type="InterPro" id="IPR029044">
    <property type="entry name" value="Nucleotide-diphossugar_trans"/>
</dbReference>
<evidence type="ECO:0000313" key="3">
    <source>
        <dbReference type="Proteomes" id="UP000003959"/>
    </source>
</evidence>
<dbReference type="PANTHER" id="PTHR48090">
    <property type="entry name" value="UNDECAPRENYL-PHOSPHATE 4-DEOXY-4-FORMAMIDO-L-ARABINOSE TRANSFERASE-RELATED"/>
    <property type="match status" value="1"/>
</dbReference>
<name>F4XZE3_9CYAN</name>
<proteinExistence type="predicted"/>